<evidence type="ECO:0000256" key="2">
    <source>
        <dbReference type="ARBA" id="ARBA00023002"/>
    </source>
</evidence>
<keyword evidence="2" id="KW-0560">Oxidoreductase</keyword>
<dbReference type="CDD" id="cd02136">
    <property type="entry name" value="PnbA_NfnB-like"/>
    <property type="match status" value="1"/>
</dbReference>
<dbReference type="Pfam" id="PF00881">
    <property type="entry name" value="Nitroreductase"/>
    <property type="match status" value="1"/>
</dbReference>
<feature type="domain" description="Nitroreductase" evidence="3">
    <location>
        <begin position="7"/>
        <end position="192"/>
    </location>
</feature>
<dbReference type="PANTHER" id="PTHR43673:SF10">
    <property type="entry name" value="NADH DEHYDROGENASE_NAD(P)H NITROREDUCTASE XCC3605-RELATED"/>
    <property type="match status" value="1"/>
</dbReference>
<evidence type="ECO:0000313" key="4">
    <source>
        <dbReference type="EMBL" id="HIY94037.1"/>
    </source>
</evidence>
<sequence>METQNAILNRHSTRYFADKEVEISDIKKILEIAQKAPSWVNSQPEHIYLATGDSLEKIRQGYINKTNDGYHGNPELPVLSRKNWAKQGRTNMATWSQGVSNTLGSNWQDVMGNAAMKLYNAPAVIYLTLPKDYSLWSLYDLGAFGQTLMLAATDMEIDSMTAYQLIKYPDILRSSLPISNDEIIISGIALGYRDSAAYVNQITSKRQSLEKILTIAK</sequence>
<dbReference type="Proteomes" id="UP000824013">
    <property type="component" value="Unassembled WGS sequence"/>
</dbReference>
<dbReference type="Gene3D" id="3.40.109.10">
    <property type="entry name" value="NADH Oxidase"/>
    <property type="match status" value="1"/>
</dbReference>
<dbReference type="EMBL" id="DXCM01000099">
    <property type="protein sequence ID" value="HIY94037.1"/>
    <property type="molecule type" value="Genomic_DNA"/>
</dbReference>
<proteinExistence type="inferred from homology"/>
<accession>A0A9D2CQ10</accession>
<comment type="similarity">
    <text evidence="1">Belongs to the nitroreductase family.</text>
</comment>
<dbReference type="GO" id="GO:0016491">
    <property type="term" value="F:oxidoreductase activity"/>
    <property type="evidence" value="ECO:0007669"/>
    <property type="project" value="UniProtKB-KW"/>
</dbReference>
<comment type="caution">
    <text evidence="4">The sequence shown here is derived from an EMBL/GenBank/DDBJ whole genome shotgun (WGS) entry which is preliminary data.</text>
</comment>
<gene>
    <name evidence="4" type="ORF">H9820_13975</name>
</gene>
<dbReference type="AlphaFoldDB" id="A0A9D2CQ10"/>
<evidence type="ECO:0000259" key="3">
    <source>
        <dbReference type="Pfam" id="PF00881"/>
    </source>
</evidence>
<reference evidence="4" key="2">
    <citation type="submission" date="2021-04" db="EMBL/GenBank/DDBJ databases">
        <authorList>
            <person name="Gilroy R."/>
        </authorList>
    </citation>
    <scope>NUCLEOTIDE SEQUENCE</scope>
    <source>
        <strain evidence="4">3204</strain>
    </source>
</reference>
<dbReference type="InterPro" id="IPR029479">
    <property type="entry name" value="Nitroreductase"/>
</dbReference>
<dbReference type="PANTHER" id="PTHR43673">
    <property type="entry name" value="NAD(P)H NITROREDUCTASE YDGI-RELATED"/>
    <property type="match status" value="1"/>
</dbReference>
<evidence type="ECO:0000313" key="5">
    <source>
        <dbReference type="Proteomes" id="UP000824013"/>
    </source>
</evidence>
<dbReference type="SUPFAM" id="SSF55469">
    <property type="entry name" value="FMN-dependent nitroreductase-like"/>
    <property type="match status" value="1"/>
</dbReference>
<name>A0A9D2CQ10_9LACO</name>
<evidence type="ECO:0000256" key="1">
    <source>
        <dbReference type="ARBA" id="ARBA00007118"/>
    </source>
</evidence>
<organism evidence="4 5">
    <name type="scientific">Candidatus Companilactobacillus pullicola</name>
    <dbReference type="NCBI Taxonomy" id="2838523"/>
    <lineage>
        <taxon>Bacteria</taxon>
        <taxon>Bacillati</taxon>
        <taxon>Bacillota</taxon>
        <taxon>Bacilli</taxon>
        <taxon>Lactobacillales</taxon>
        <taxon>Lactobacillaceae</taxon>
        <taxon>Companilactobacillus</taxon>
    </lineage>
</organism>
<reference evidence="4" key="1">
    <citation type="journal article" date="2021" name="PeerJ">
        <title>Extensive microbial diversity within the chicken gut microbiome revealed by metagenomics and culture.</title>
        <authorList>
            <person name="Gilroy R."/>
            <person name="Ravi A."/>
            <person name="Getino M."/>
            <person name="Pursley I."/>
            <person name="Horton D.L."/>
            <person name="Alikhan N.F."/>
            <person name="Baker D."/>
            <person name="Gharbi K."/>
            <person name="Hall N."/>
            <person name="Watson M."/>
            <person name="Adriaenssens E.M."/>
            <person name="Foster-Nyarko E."/>
            <person name="Jarju S."/>
            <person name="Secka A."/>
            <person name="Antonio M."/>
            <person name="Oren A."/>
            <person name="Chaudhuri R.R."/>
            <person name="La Ragione R."/>
            <person name="Hildebrand F."/>
            <person name="Pallen M.J."/>
        </authorList>
    </citation>
    <scope>NUCLEOTIDE SEQUENCE</scope>
    <source>
        <strain evidence="4">3204</strain>
    </source>
</reference>
<dbReference type="InterPro" id="IPR000415">
    <property type="entry name" value="Nitroreductase-like"/>
</dbReference>
<protein>
    <submittedName>
        <fullName evidence="4">Nitroreductase</fullName>
    </submittedName>
</protein>